<dbReference type="Proteomes" id="UP000252519">
    <property type="component" value="Unassembled WGS sequence"/>
</dbReference>
<keyword evidence="2" id="KW-0732">Signal</keyword>
<keyword evidence="4" id="KW-1185">Reference proteome</keyword>
<sequence>MRLAVLLLFLVACVFAGVNTPCGKGCPPGKKCRLGKCVPITPPPPRPGCRPGKGKNCARPRK</sequence>
<gene>
    <name evidence="3" type="ORF">ANCCAN_12433</name>
</gene>
<dbReference type="EMBL" id="JOJR01000229">
    <property type="protein sequence ID" value="RCN41604.1"/>
    <property type="molecule type" value="Genomic_DNA"/>
</dbReference>
<accession>A0A368GB10</accession>
<proteinExistence type="predicted"/>
<feature type="chain" id="PRO_5016967187" evidence="2">
    <location>
        <begin position="17"/>
        <end position="62"/>
    </location>
</feature>
<dbReference type="AlphaFoldDB" id="A0A368GB10"/>
<feature type="signal peptide" evidence="2">
    <location>
        <begin position="1"/>
        <end position="16"/>
    </location>
</feature>
<organism evidence="3 4">
    <name type="scientific">Ancylostoma caninum</name>
    <name type="common">Dog hookworm</name>
    <dbReference type="NCBI Taxonomy" id="29170"/>
    <lineage>
        <taxon>Eukaryota</taxon>
        <taxon>Metazoa</taxon>
        <taxon>Ecdysozoa</taxon>
        <taxon>Nematoda</taxon>
        <taxon>Chromadorea</taxon>
        <taxon>Rhabditida</taxon>
        <taxon>Rhabditina</taxon>
        <taxon>Rhabditomorpha</taxon>
        <taxon>Strongyloidea</taxon>
        <taxon>Ancylostomatidae</taxon>
        <taxon>Ancylostomatinae</taxon>
        <taxon>Ancylostoma</taxon>
    </lineage>
</organism>
<comment type="caution">
    <text evidence="3">The sequence shown here is derived from an EMBL/GenBank/DDBJ whole genome shotgun (WGS) entry which is preliminary data.</text>
</comment>
<feature type="compositionally biased region" description="Basic residues" evidence="1">
    <location>
        <begin position="52"/>
        <end position="62"/>
    </location>
</feature>
<evidence type="ECO:0000256" key="1">
    <source>
        <dbReference type="SAM" id="MobiDB-lite"/>
    </source>
</evidence>
<protein>
    <submittedName>
        <fullName evidence="3">Uncharacterized protein</fullName>
    </submittedName>
</protein>
<evidence type="ECO:0000313" key="4">
    <source>
        <dbReference type="Proteomes" id="UP000252519"/>
    </source>
</evidence>
<name>A0A368GB10_ANCCA</name>
<evidence type="ECO:0000313" key="3">
    <source>
        <dbReference type="EMBL" id="RCN41604.1"/>
    </source>
</evidence>
<reference evidence="3 4" key="1">
    <citation type="submission" date="2014-10" db="EMBL/GenBank/DDBJ databases">
        <title>Draft genome of the hookworm Ancylostoma caninum.</title>
        <authorList>
            <person name="Mitreva M."/>
        </authorList>
    </citation>
    <scope>NUCLEOTIDE SEQUENCE [LARGE SCALE GENOMIC DNA]</scope>
    <source>
        <strain evidence="3 4">Baltimore</strain>
    </source>
</reference>
<feature type="region of interest" description="Disordered" evidence="1">
    <location>
        <begin position="43"/>
        <end position="62"/>
    </location>
</feature>
<evidence type="ECO:0000256" key="2">
    <source>
        <dbReference type="SAM" id="SignalP"/>
    </source>
</evidence>